<dbReference type="AlphaFoldDB" id="A0A6C0I2K8"/>
<organism evidence="1">
    <name type="scientific">viral metagenome</name>
    <dbReference type="NCBI Taxonomy" id="1070528"/>
    <lineage>
        <taxon>unclassified sequences</taxon>
        <taxon>metagenomes</taxon>
        <taxon>organismal metagenomes</taxon>
    </lineage>
</organism>
<reference evidence="1" key="1">
    <citation type="journal article" date="2020" name="Nature">
        <title>Giant virus diversity and host interactions through global metagenomics.</title>
        <authorList>
            <person name="Schulz F."/>
            <person name="Roux S."/>
            <person name="Paez-Espino D."/>
            <person name="Jungbluth S."/>
            <person name="Walsh D.A."/>
            <person name="Denef V.J."/>
            <person name="McMahon K.D."/>
            <person name="Konstantinidis K.T."/>
            <person name="Eloe-Fadrosh E.A."/>
            <person name="Kyrpides N.C."/>
            <person name="Woyke T."/>
        </authorList>
    </citation>
    <scope>NUCLEOTIDE SEQUENCE</scope>
    <source>
        <strain evidence="1">GVMAG-M-3300023184-186</strain>
    </source>
</reference>
<protein>
    <submittedName>
        <fullName evidence="1">Uncharacterized protein</fullName>
    </submittedName>
</protein>
<name>A0A6C0I2K8_9ZZZZ</name>
<evidence type="ECO:0000313" key="1">
    <source>
        <dbReference type="EMBL" id="QHT86383.1"/>
    </source>
</evidence>
<proteinExistence type="predicted"/>
<accession>A0A6C0I2K8</accession>
<sequence>MIYFFVLFILLILAALVIALVFNNSITLSVCNNFPISKIHGGATEYNYAEGLDIFNKIRQLVNNMINSISEKELFDKCIEYKGVSKLLKNILILKKIDPYGVYLELGSIEMTPSDMRPFISYYEPFLTHCTFDQIMDEYDRFKETKQSYLIYWINLLNIFRILIRFNYDNMLHGNYLDSNNECNFMALVDIFIIALNCEYSDILIAYKKYIEYIICANKTIIEEDPQHKGYTDYRIIIDQLLQLNETDAYLLLSANSISETRYGIFEGTKFLISSSNPYKIADEVYSDIVPYIYHDLYFHGGYIRKSALMPENEIEFRELYRLSIEYNYPNIFKLIFEIFHESGSRNAELPYSKYLFICNCLSLILFCDFVNTNSSEYAENVNNEHIHSIYETLSFIKDTTDLNSNALDLSEFLFNCGYISKDSHDKLDMYIIGDEDSSIYVNYRYRNFIIKKRNFARENRGGISKTISLLRYKYRPISKLYDYIINDIDEEREQKRLPYQRVAFLKELLFDYN</sequence>
<dbReference type="EMBL" id="MN740067">
    <property type="protein sequence ID" value="QHT86383.1"/>
    <property type="molecule type" value="Genomic_DNA"/>
</dbReference>